<protein>
    <submittedName>
        <fullName evidence="1">Uncharacterized protein</fullName>
    </submittedName>
</protein>
<accession>A0A9J6B8D5</accession>
<dbReference type="OrthoDB" id="1746939at2759"/>
<organism evidence="1 2">
    <name type="scientific">Solanum commersonii</name>
    <name type="common">Commerson's wild potato</name>
    <name type="synonym">Commerson's nightshade</name>
    <dbReference type="NCBI Taxonomy" id="4109"/>
    <lineage>
        <taxon>Eukaryota</taxon>
        <taxon>Viridiplantae</taxon>
        <taxon>Streptophyta</taxon>
        <taxon>Embryophyta</taxon>
        <taxon>Tracheophyta</taxon>
        <taxon>Spermatophyta</taxon>
        <taxon>Magnoliopsida</taxon>
        <taxon>eudicotyledons</taxon>
        <taxon>Gunneridae</taxon>
        <taxon>Pentapetalae</taxon>
        <taxon>asterids</taxon>
        <taxon>lamiids</taxon>
        <taxon>Solanales</taxon>
        <taxon>Solanaceae</taxon>
        <taxon>Solanoideae</taxon>
        <taxon>Solaneae</taxon>
        <taxon>Solanum</taxon>
    </lineage>
</organism>
<dbReference type="Proteomes" id="UP000824120">
    <property type="component" value="Chromosome 1"/>
</dbReference>
<reference evidence="1 2" key="1">
    <citation type="submission" date="2020-09" db="EMBL/GenBank/DDBJ databases">
        <title>De no assembly of potato wild relative species, Solanum commersonii.</title>
        <authorList>
            <person name="Cho K."/>
        </authorList>
    </citation>
    <scope>NUCLEOTIDE SEQUENCE [LARGE SCALE GENOMIC DNA]</scope>
    <source>
        <strain evidence="1">LZ3.2</strain>
        <tissue evidence="1">Leaf</tissue>
    </source>
</reference>
<comment type="caution">
    <text evidence="1">The sequence shown here is derived from an EMBL/GenBank/DDBJ whole genome shotgun (WGS) entry which is preliminary data.</text>
</comment>
<dbReference type="PANTHER" id="PTHR33484:SF14">
    <property type="match status" value="1"/>
</dbReference>
<proteinExistence type="predicted"/>
<name>A0A9J6B8D5_SOLCO</name>
<keyword evidence="2" id="KW-1185">Reference proteome</keyword>
<sequence length="68" mass="7884">MAAQRDLAKIGSEGFALIDEYFGKNRIVNRLLTTVARNTTFRTTQQSCNYHYSSAETHVYGRQMRMTY</sequence>
<dbReference type="AlphaFoldDB" id="A0A9J6B8D5"/>
<gene>
    <name evidence="1" type="ORF">H5410_004576</name>
</gene>
<dbReference type="PANTHER" id="PTHR33484">
    <property type="entry name" value="BNAC07G33360D PROTEIN"/>
    <property type="match status" value="1"/>
</dbReference>
<evidence type="ECO:0000313" key="1">
    <source>
        <dbReference type="EMBL" id="KAG5632859.1"/>
    </source>
</evidence>
<evidence type="ECO:0000313" key="2">
    <source>
        <dbReference type="Proteomes" id="UP000824120"/>
    </source>
</evidence>
<dbReference type="EMBL" id="JACXVP010000001">
    <property type="protein sequence ID" value="KAG5632859.1"/>
    <property type="molecule type" value="Genomic_DNA"/>
</dbReference>